<protein>
    <submittedName>
        <fullName evidence="2">Uncharacterized protein</fullName>
    </submittedName>
</protein>
<evidence type="ECO:0000313" key="2">
    <source>
        <dbReference type="EMBL" id="KAK3585068.1"/>
    </source>
</evidence>
<gene>
    <name evidence="2" type="ORF">CHS0354_004253</name>
</gene>
<organism evidence="2 3">
    <name type="scientific">Potamilus streckersoni</name>
    <dbReference type="NCBI Taxonomy" id="2493646"/>
    <lineage>
        <taxon>Eukaryota</taxon>
        <taxon>Metazoa</taxon>
        <taxon>Spiralia</taxon>
        <taxon>Lophotrochozoa</taxon>
        <taxon>Mollusca</taxon>
        <taxon>Bivalvia</taxon>
        <taxon>Autobranchia</taxon>
        <taxon>Heteroconchia</taxon>
        <taxon>Palaeoheterodonta</taxon>
        <taxon>Unionida</taxon>
        <taxon>Unionoidea</taxon>
        <taxon>Unionidae</taxon>
        <taxon>Ambleminae</taxon>
        <taxon>Lampsilini</taxon>
        <taxon>Potamilus</taxon>
    </lineage>
</organism>
<accession>A0AAE0S4S5</accession>
<comment type="caution">
    <text evidence="2">The sequence shown here is derived from an EMBL/GenBank/DDBJ whole genome shotgun (WGS) entry which is preliminary data.</text>
</comment>
<dbReference type="Proteomes" id="UP001195483">
    <property type="component" value="Unassembled WGS sequence"/>
</dbReference>
<evidence type="ECO:0000256" key="1">
    <source>
        <dbReference type="SAM" id="MobiDB-lite"/>
    </source>
</evidence>
<feature type="region of interest" description="Disordered" evidence="1">
    <location>
        <begin position="1"/>
        <end position="22"/>
    </location>
</feature>
<name>A0AAE0S4S5_9BIVA</name>
<feature type="compositionally biased region" description="Basic and acidic residues" evidence="1">
    <location>
        <begin position="1"/>
        <end position="12"/>
    </location>
</feature>
<keyword evidence="3" id="KW-1185">Reference proteome</keyword>
<reference evidence="2" key="1">
    <citation type="journal article" date="2021" name="Genome Biol. Evol.">
        <title>A High-Quality Reference Genome for a Parasitic Bivalve with Doubly Uniparental Inheritance (Bivalvia: Unionida).</title>
        <authorList>
            <person name="Smith C.H."/>
        </authorList>
    </citation>
    <scope>NUCLEOTIDE SEQUENCE</scope>
    <source>
        <strain evidence="2">CHS0354</strain>
    </source>
</reference>
<proteinExistence type="predicted"/>
<reference evidence="2" key="3">
    <citation type="submission" date="2023-05" db="EMBL/GenBank/DDBJ databases">
        <authorList>
            <person name="Smith C.H."/>
        </authorList>
    </citation>
    <scope>NUCLEOTIDE SEQUENCE</scope>
    <source>
        <strain evidence="2">CHS0354</strain>
        <tissue evidence="2">Mantle</tissue>
    </source>
</reference>
<evidence type="ECO:0000313" key="3">
    <source>
        <dbReference type="Proteomes" id="UP001195483"/>
    </source>
</evidence>
<dbReference type="AlphaFoldDB" id="A0AAE0S4S5"/>
<dbReference type="EMBL" id="JAEAOA010000324">
    <property type="protein sequence ID" value="KAK3585068.1"/>
    <property type="molecule type" value="Genomic_DNA"/>
</dbReference>
<sequence>MTSLISKERSDLNKSGGMTPLISKERSDLIKSGGMTSLISKERSDLNKSGGMTPLISKERSDLNKLGGMTPLISKERSDLNKSGGMTHLISKERNDLNKLGGMTSLISKERSYLNKSGGMTSLISKEIGDLNKFLFSRQTVTVLKVRHYQMAIDIFRMTSSTAIFVVSGTLAERVFGHLYVKEVLLSGVQLENETTNAYASTADQCMVGLVDNGLCANLNGEINLCLMCYVYAYGTVDFCSVCDDTYSKVRFGKAIPNSSLYDLCAPDEFENAQHHATDPL</sequence>
<reference evidence="2" key="2">
    <citation type="journal article" date="2021" name="Genome Biol. Evol.">
        <title>Developing a high-quality reference genome for a parasitic bivalve with doubly uniparental inheritance (Bivalvia: Unionida).</title>
        <authorList>
            <person name="Smith C.H."/>
        </authorList>
    </citation>
    <scope>NUCLEOTIDE SEQUENCE</scope>
    <source>
        <strain evidence="2">CHS0354</strain>
        <tissue evidence="2">Mantle</tissue>
    </source>
</reference>